<feature type="region of interest" description="Disordered" evidence="1">
    <location>
        <begin position="391"/>
        <end position="439"/>
    </location>
</feature>
<reference evidence="2 3" key="1">
    <citation type="submission" date="2016-10" db="EMBL/GenBank/DDBJ databases">
        <authorList>
            <person name="Cai Z."/>
        </authorList>
    </citation>
    <scope>NUCLEOTIDE SEQUENCE [LARGE SCALE GENOMIC DNA]</scope>
</reference>
<feature type="compositionally biased region" description="Low complexity" evidence="1">
    <location>
        <begin position="421"/>
        <end position="430"/>
    </location>
</feature>
<dbReference type="EMBL" id="FNXT01001002">
    <property type="protein sequence ID" value="SZX70685.1"/>
    <property type="molecule type" value="Genomic_DNA"/>
</dbReference>
<protein>
    <submittedName>
        <fullName evidence="2">Uncharacterized protein</fullName>
    </submittedName>
</protein>
<accession>A0A383VZ03</accession>
<evidence type="ECO:0000313" key="2">
    <source>
        <dbReference type="EMBL" id="SZX70685.1"/>
    </source>
</evidence>
<proteinExistence type="predicted"/>
<gene>
    <name evidence="2" type="ORF">BQ4739_LOCUS10875</name>
</gene>
<organism evidence="2 3">
    <name type="scientific">Tetradesmus obliquus</name>
    <name type="common">Green alga</name>
    <name type="synonym">Acutodesmus obliquus</name>
    <dbReference type="NCBI Taxonomy" id="3088"/>
    <lineage>
        <taxon>Eukaryota</taxon>
        <taxon>Viridiplantae</taxon>
        <taxon>Chlorophyta</taxon>
        <taxon>core chlorophytes</taxon>
        <taxon>Chlorophyceae</taxon>
        <taxon>CS clade</taxon>
        <taxon>Sphaeropleales</taxon>
        <taxon>Scenedesmaceae</taxon>
        <taxon>Tetradesmus</taxon>
    </lineage>
</organism>
<sequence length="439" mass="46264">MRCHSPFSSQQQLQYVHGKLVVKAAPASRSCVASRQWQAAAAAAACSAVLRKPQQELRRCSRGGSASLACRAAPDDSSSAASISAGEPLAVLPAPPAAAAAAAVGPAWQPQDILKATTADGTTLFMEVISTPAASGTQANSDQQQQQQPIVAHQGVLYAVQQTQQHLLLLPQGWQLQPEQQLVKALPGWPAALQQLQAKQRLPQQPLQLQSAAVVSSAAQLQAAVQRNPALWRDGTGPSDPPLQGLQYQTLAAGEVESLLSRARGLVMVQLVVGWDAGVPQPVYNPLLLHSLGRALRDADVSIFMSKAAGGLGLTAILCAKAEPWRAWGAHLAGFGAQAALVADSAYYKLLIGRMLGYKEGHIHAHIQATSGRLQPTPEVVAAVDKDMAKISRKKPQLPWSASSAAGGSKAGGSKAGGRKQQQPQQQQQQLPRSARKKR</sequence>
<evidence type="ECO:0000256" key="1">
    <source>
        <dbReference type="SAM" id="MobiDB-lite"/>
    </source>
</evidence>
<name>A0A383VZ03_TETOB</name>
<dbReference type="Proteomes" id="UP000256970">
    <property type="component" value="Unassembled WGS sequence"/>
</dbReference>
<keyword evidence="3" id="KW-1185">Reference proteome</keyword>
<dbReference type="AlphaFoldDB" id="A0A383VZ03"/>
<evidence type="ECO:0000313" key="3">
    <source>
        <dbReference type="Proteomes" id="UP000256970"/>
    </source>
</evidence>